<evidence type="ECO:0008006" key="4">
    <source>
        <dbReference type="Google" id="ProtNLM"/>
    </source>
</evidence>
<dbReference type="EMBL" id="MTEI01000008">
    <property type="protein sequence ID" value="OQW87522.1"/>
    <property type="molecule type" value="Genomic_DNA"/>
</dbReference>
<sequence length="234" mass="24790">MDRRNFNWMSVGCLAASGMAFHATSHALSLADLTNTQASQGLKAALEQGARAAVTSLGQPGGFLGNDKVRIPLPGYLEDAASLLRKFGQGKKLDELVAAMNQAAEAAAPLAKDMLVNAVKSMNVQDAKNILSGGETSVTQFFADKTRAPLGLKFLPVVKKTTAQVNLAEKYNQVASKAAGMGLIKGEEVSVERYVTTKALDGLYFMIGEEEKKIRQDPVGSGSALIQKVFGALK</sequence>
<comment type="caution">
    <text evidence="2">The sequence shown here is derived from an EMBL/GenBank/DDBJ whole genome shotgun (WGS) entry which is preliminary data.</text>
</comment>
<protein>
    <recommendedName>
        <fullName evidence="4">DUF4197 domain-containing protein</fullName>
    </recommendedName>
</protein>
<accession>A0A1W9KT09</accession>
<evidence type="ECO:0000256" key="1">
    <source>
        <dbReference type="SAM" id="SignalP"/>
    </source>
</evidence>
<organism evidence="2 3">
    <name type="scientific">Rhodoferax ferrireducens</name>
    <dbReference type="NCBI Taxonomy" id="192843"/>
    <lineage>
        <taxon>Bacteria</taxon>
        <taxon>Pseudomonadati</taxon>
        <taxon>Pseudomonadota</taxon>
        <taxon>Betaproteobacteria</taxon>
        <taxon>Burkholderiales</taxon>
        <taxon>Comamonadaceae</taxon>
        <taxon>Rhodoferax</taxon>
    </lineage>
</organism>
<feature type="signal peptide" evidence="1">
    <location>
        <begin position="1"/>
        <end position="22"/>
    </location>
</feature>
<name>A0A1W9KT09_9BURK</name>
<dbReference type="InterPro" id="IPR025245">
    <property type="entry name" value="DUF4197"/>
</dbReference>
<proteinExistence type="predicted"/>
<dbReference type="Proteomes" id="UP000192505">
    <property type="component" value="Unassembled WGS sequence"/>
</dbReference>
<reference evidence="2 3" key="1">
    <citation type="submission" date="2017-01" db="EMBL/GenBank/DDBJ databases">
        <title>Novel large sulfur bacteria in the metagenomes of groundwater-fed chemosynthetic microbial mats in the Lake Huron basin.</title>
        <authorList>
            <person name="Sharrar A.M."/>
            <person name="Flood B.E."/>
            <person name="Bailey J.V."/>
            <person name="Jones D.S."/>
            <person name="Biddanda B."/>
            <person name="Ruberg S.A."/>
            <person name="Marcus D.N."/>
            <person name="Dick G.J."/>
        </authorList>
    </citation>
    <scope>NUCLEOTIDE SEQUENCE [LARGE SCALE GENOMIC DNA]</scope>
    <source>
        <strain evidence="2">A7</strain>
    </source>
</reference>
<evidence type="ECO:0000313" key="3">
    <source>
        <dbReference type="Proteomes" id="UP000192505"/>
    </source>
</evidence>
<gene>
    <name evidence="2" type="ORF">BWK72_13405</name>
</gene>
<dbReference type="Pfam" id="PF13852">
    <property type="entry name" value="DUF4197"/>
    <property type="match status" value="1"/>
</dbReference>
<keyword evidence="1" id="KW-0732">Signal</keyword>
<feature type="chain" id="PRO_5013184923" description="DUF4197 domain-containing protein" evidence="1">
    <location>
        <begin position="23"/>
        <end position="234"/>
    </location>
</feature>
<evidence type="ECO:0000313" key="2">
    <source>
        <dbReference type="EMBL" id="OQW87522.1"/>
    </source>
</evidence>
<dbReference type="AlphaFoldDB" id="A0A1W9KT09"/>